<protein>
    <submittedName>
        <fullName evidence="2">Nucleotidyltransferase domain-containing protein</fullName>
    </submittedName>
</protein>
<sequence length="106" mass="12049">MHSLKEMCIKLSETYGATLDSIVLYGSYARGEETPESDVDIAVILKVGNTEEMHDKMVDIVVDYELDLAVTLSVVPIDYDQYVEWNKTLPFYKNVEKEGIILWKAA</sequence>
<reference evidence="2 3" key="1">
    <citation type="submission" date="2017-10" db="EMBL/GenBank/DDBJ databases">
        <title>Resolving the taxonomy of Roseburia spp., Eubacterium rectale and Agathobacter spp. through phylogenomic analysis.</title>
        <authorList>
            <person name="Sheridan P.O."/>
            <person name="Walker A.W."/>
            <person name="Duncan S.H."/>
            <person name="Scott K.P."/>
            <person name="Toole P.W.O."/>
            <person name="Luis P."/>
            <person name="Flint H.J."/>
        </authorList>
    </citation>
    <scope>NUCLEOTIDE SEQUENCE [LARGE SCALE GENOMIC DNA]</scope>
    <source>
        <strain evidence="2 3">JK626</strain>
    </source>
</reference>
<evidence type="ECO:0000313" key="2">
    <source>
        <dbReference type="EMBL" id="PHU33872.1"/>
    </source>
</evidence>
<comment type="caution">
    <text evidence="2">The sequence shown here is derived from an EMBL/GenBank/DDBJ whole genome shotgun (WGS) entry which is preliminary data.</text>
</comment>
<accession>A0A2G3DS52</accession>
<keyword evidence="2" id="KW-0808">Transferase</keyword>
<dbReference type="PANTHER" id="PTHR33933">
    <property type="entry name" value="NUCLEOTIDYLTRANSFERASE"/>
    <property type="match status" value="1"/>
</dbReference>
<dbReference type="GO" id="GO:0016779">
    <property type="term" value="F:nucleotidyltransferase activity"/>
    <property type="evidence" value="ECO:0007669"/>
    <property type="project" value="InterPro"/>
</dbReference>
<dbReference type="Gene3D" id="3.30.460.10">
    <property type="entry name" value="Beta Polymerase, domain 2"/>
    <property type="match status" value="1"/>
</dbReference>
<dbReference type="AlphaFoldDB" id="A0A2G3DS52"/>
<dbReference type="Proteomes" id="UP000225889">
    <property type="component" value="Unassembled WGS sequence"/>
</dbReference>
<dbReference type="InterPro" id="IPR052548">
    <property type="entry name" value="Type_VII_TA_antitoxin"/>
</dbReference>
<organism evidence="2 3">
    <name type="scientific">Pseudobutyrivibrio ruminis</name>
    <dbReference type="NCBI Taxonomy" id="46206"/>
    <lineage>
        <taxon>Bacteria</taxon>
        <taxon>Bacillati</taxon>
        <taxon>Bacillota</taxon>
        <taxon>Clostridia</taxon>
        <taxon>Lachnospirales</taxon>
        <taxon>Lachnospiraceae</taxon>
        <taxon>Pseudobutyrivibrio</taxon>
    </lineage>
</organism>
<evidence type="ECO:0000313" key="3">
    <source>
        <dbReference type="Proteomes" id="UP000225889"/>
    </source>
</evidence>
<proteinExistence type="predicted"/>
<reference evidence="2 3" key="2">
    <citation type="submission" date="2017-10" db="EMBL/GenBank/DDBJ databases">
        <authorList>
            <person name="Banno H."/>
            <person name="Chua N.-H."/>
        </authorList>
    </citation>
    <scope>NUCLEOTIDE SEQUENCE [LARGE SCALE GENOMIC DNA]</scope>
    <source>
        <strain evidence="2 3">JK626</strain>
    </source>
</reference>
<dbReference type="InterPro" id="IPR002934">
    <property type="entry name" value="Polymerase_NTP_transf_dom"/>
</dbReference>
<feature type="domain" description="Polymerase nucleotidyl transferase" evidence="1">
    <location>
        <begin position="16"/>
        <end position="81"/>
    </location>
</feature>
<dbReference type="SUPFAM" id="SSF81301">
    <property type="entry name" value="Nucleotidyltransferase"/>
    <property type="match status" value="1"/>
</dbReference>
<dbReference type="CDD" id="cd05403">
    <property type="entry name" value="NT_KNTase_like"/>
    <property type="match status" value="1"/>
</dbReference>
<evidence type="ECO:0000259" key="1">
    <source>
        <dbReference type="Pfam" id="PF01909"/>
    </source>
</evidence>
<dbReference type="InterPro" id="IPR043519">
    <property type="entry name" value="NT_sf"/>
</dbReference>
<dbReference type="Pfam" id="PF01909">
    <property type="entry name" value="NTP_transf_2"/>
    <property type="match status" value="1"/>
</dbReference>
<name>A0A2G3DS52_9FIRM</name>
<dbReference type="EMBL" id="PDYF01000058">
    <property type="protein sequence ID" value="PHU33872.1"/>
    <property type="molecule type" value="Genomic_DNA"/>
</dbReference>
<dbReference type="PANTHER" id="PTHR33933:SF1">
    <property type="entry name" value="PROTEIN ADENYLYLTRANSFERASE MNTA-RELATED"/>
    <property type="match status" value="1"/>
</dbReference>
<gene>
    <name evidence="2" type="ORF">CSX01_13065</name>
</gene>